<name>A0ABW5T820_9FLAO</name>
<reference evidence="3" key="1">
    <citation type="journal article" date="2019" name="Int. J. Syst. Evol. Microbiol.">
        <title>The Global Catalogue of Microorganisms (GCM) 10K type strain sequencing project: providing services to taxonomists for standard genome sequencing and annotation.</title>
        <authorList>
            <consortium name="The Broad Institute Genomics Platform"/>
            <consortium name="The Broad Institute Genome Sequencing Center for Infectious Disease"/>
            <person name="Wu L."/>
            <person name="Ma J."/>
        </authorList>
    </citation>
    <scope>NUCLEOTIDE SEQUENCE [LARGE SCALE GENOMIC DNA]</scope>
    <source>
        <strain evidence="3">KCTC 42398</strain>
    </source>
</reference>
<keyword evidence="1" id="KW-0732">Signal</keyword>
<gene>
    <name evidence="2" type="ORF">ACFSR8_04290</name>
</gene>
<sequence>MKFLIKYKYLSFILLSFFVLFSCSEDDTENVFGQAPADRVADRVNELQNLLVSQPNGYRAIYFPKNDQRGGFTIFMQFNADGTVRQTSDFDDDSTLQNSSYEVRLGTTTELVFTTRNHITKATDPTAVTQNINGFQTGIGFFGTSVFQYFSNDNGVITFRDVRNRDTASLILYPSNFTDFDAESVASVEASYANRQAFDDVDCSTASVYDSLVLEAPGEGGMVTYVLNYTPNTIFFDAETVDNEGVTSEKGIGAAFTFIDGKEAIIISPALEVGDSVFKDFVLDTSSGKPQYVATSNGATATISNSPLSSPSGEAINDDIALLESAFLYRISLGSNPLTSPCFQEEVIDQINANLDAGFGPGAFSLTQFQFIFNFNSDACDNFLFVQITRAADGAAFNAFYCYNRASVSNNRLFQEYTGPFGTGNGPFLEPFYAPLIDFFDNPASTSSGMLYTNEGPFRSNTNGFSNISGTFTKMDNQALRVYGLFFG</sequence>
<dbReference type="EMBL" id="JBHULY010000005">
    <property type="protein sequence ID" value="MFD2725422.1"/>
    <property type="molecule type" value="Genomic_DNA"/>
</dbReference>
<feature type="chain" id="PRO_5045930194" evidence="1">
    <location>
        <begin position="25"/>
        <end position="488"/>
    </location>
</feature>
<evidence type="ECO:0000313" key="3">
    <source>
        <dbReference type="Proteomes" id="UP001597476"/>
    </source>
</evidence>
<organism evidence="2 3">
    <name type="scientific">Hyunsoonleella rubra</name>
    <dbReference type="NCBI Taxonomy" id="1737062"/>
    <lineage>
        <taxon>Bacteria</taxon>
        <taxon>Pseudomonadati</taxon>
        <taxon>Bacteroidota</taxon>
        <taxon>Flavobacteriia</taxon>
        <taxon>Flavobacteriales</taxon>
        <taxon>Flavobacteriaceae</taxon>
    </lineage>
</organism>
<evidence type="ECO:0000256" key="1">
    <source>
        <dbReference type="SAM" id="SignalP"/>
    </source>
</evidence>
<evidence type="ECO:0000313" key="2">
    <source>
        <dbReference type="EMBL" id="MFD2725422.1"/>
    </source>
</evidence>
<proteinExistence type="predicted"/>
<dbReference type="Proteomes" id="UP001597476">
    <property type="component" value="Unassembled WGS sequence"/>
</dbReference>
<dbReference type="InterPro" id="IPR025396">
    <property type="entry name" value="DUF4302"/>
</dbReference>
<accession>A0ABW5T820</accession>
<dbReference type="RefSeq" id="WP_380289357.1">
    <property type="nucleotide sequence ID" value="NZ_JBHULY010000005.1"/>
</dbReference>
<comment type="caution">
    <text evidence="2">The sequence shown here is derived from an EMBL/GenBank/DDBJ whole genome shotgun (WGS) entry which is preliminary data.</text>
</comment>
<protein>
    <submittedName>
        <fullName evidence="2">DUF4302 domain-containing protein</fullName>
    </submittedName>
</protein>
<keyword evidence="3" id="KW-1185">Reference proteome</keyword>
<dbReference type="Pfam" id="PF14135">
    <property type="entry name" value="DUF4302"/>
    <property type="match status" value="1"/>
</dbReference>
<dbReference type="PROSITE" id="PS51257">
    <property type="entry name" value="PROKAR_LIPOPROTEIN"/>
    <property type="match status" value="1"/>
</dbReference>
<feature type="signal peptide" evidence="1">
    <location>
        <begin position="1"/>
        <end position="24"/>
    </location>
</feature>